<keyword evidence="4" id="KW-1185">Reference proteome</keyword>
<evidence type="ECO:0000256" key="2">
    <source>
        <dbReference type="SAM" id="Phobius"/>
    </source>
</evidence>
<proteinExistence type="predicted"/>
<feature type="compositionally biased region" description="Low complexity" evidence="1">
    <location>
        <begin position="59"/>
        <end position="68"/>
    </location>
</feature>
<comment type="caution">
    <text evidence="3">The sequence shown here is derived from an EMBL/GenBank/DDBJ whole genome shotgun (WGS) entry which is preliminary data.</text>
</comment>
<keyword evidence="2" id="KW-1133">Transmembrane helix</keyword>
<dbReference type="PANTHER" id="PTHR37826:SF3">
    <property type="entry name" value="J DOMAIN-CONTAINING PROTEIN"/>
    <property type="match status" value="1"/>
</dbReference>
<accession>A0ABN3RMJ7</accession>
<dbReference type="PANTHER" id="PTHR37826">
    <property type="entry name" value="FLOTILLIN BAND_7_5 DOMAIN PROTEIN"/>
    <property type="match status" value="1"/>
</dbReference>
<evidence type="ECO:0000313" key="3">
    <source>
        <dbReference type="EMBL" id="GAA2656409.1"/>
    </source>
</evidence>
<reference evidence="3 4" key="1">
    <citation type="journal article" date="2019" name="Int. J. Syst. Evol. Microbiol.">
        <title>The Global Catalogue of Microorganisms (GCM) 10K type strain sequencing project: providing services to taxonomists for standard genome sequencing and annotation.</title>
        <authorList>
            <consortium name="The Broad Institute Genomics Platform"/>
            <consortium name="The Broad Institute Genome Sequencing Center for Infectious Disease"/>
            <person name="Wu L."/>
            <person name="Ma J."/>
        </authorList>
    </citation>
    <scope>NUCLEOTIDE SEQUENCE [LARGE SCALE GENOMIC DNA]</scope>
    <source>
        <strain evidence="3 4">JCM 16374</strain>
    </source>
</reference>
<evidence type="ECO:0000256" key="1">
    <source>
        <dbReference type="SAM" id="MobiDB-lite"/>
    </source>
</evidence>
<dbReference type="Proteomes" id="UP001500994">
    <property type="component" value="Unassembled WGS sequence"/>
</dbReference>
<sequence length="427" mass="47646">MSYQPYEPQQPYPQQAPQGYPPQQPYPQQAPQGYPPQQGYPQQQAYPQQVPQQQPPQQPYQQQPHDPQQQPPPPPPQDGQDGQQPQSYACPSCGSTAEYAPGTQVLRCPNCRYEQPIAPVNREVREHAWEELAGLAPKPTAAGGQVLQCPGCGAANETSALSGRCQFCATPLVASTAGDRIVPEGLVPFRVNKRDVHDNLGKWAKSRWFAPNSLKKVNAAETLHGTYVPHWTYDAATTSAYSGERGEEYTVGTGDNKETKVRWYRANGTVQRFFDDVLVPGAGHVPADRLQALEPWPLKQAVAYQEAYLAGFRTLRYDVEPEAGFQNAQQKMAKVIEKDCKRDIGGDRQRLHSVDTNYGSVTYKLLLLPVWFASYVYNGKQWQVMVNAETGEVSGDRPYSPWKIAFTALLVTAVVTTLLIVYNKYRH</sequence>
<feature type="region of interest" description="Disordered" evidence="1">
    <location>
        <begin position="1"/>
        <end position="90"/>
    </location>
</feature>
<gene>
    <name evidence="3" type="ORF">GCM10009864_23010</name>
</gene>
<feature type="transmembrane region" description="Helical" evidence="2">
    <location>
        <begin position="402"/>
        <end position="422"/>
    </location>
</feature>
<feature type="compositionally biased region" description="Low complexity" evidence="1">
    <location>
        <begin position="26"/>
        <end position="52"/>
    </location>
</feature>
<keyword evidence="2" id="KW-0812">Transmembrane</keyword>
<evidence type="ECO:0000313" key="4">
    <source>
        <dbReference type="Proteomes" id="UP001500994"/>
    </source>
</evidence>
<dbReference type="RefSeq" id="WP_344574975.1">
    <property type="nucleotide sequence ID" value="NZ_BAAARK010000005.1"/>
</dbReference>
<dbReference type="EMBL" id="BAAARK010000005">
    <property type="protein sequence ID" value="GAA2656409.1"/>
    <property type="molecule type" value="Genomic_DNA"/>
</dbReference>
<name>A0ABN3RMJ7_9ACTN</name>
<protein>
    <submittedName>
        <fullName evidence="3">Uncharacterized protein</fullName>
    </submittedName>
</protein>
<feature type="compositionally biased region" description="Low complexity" evidence="1">
    <location>
        <begin position="1"/>
        <end position="18"/>
    </location>
</feature>
<keyword evidence="2" id="KW-0472">Membrane</keyword>
<organism evidence="3 4">
    <name type="scientific">Streptomyces lunalinharesii</name>
    <dbReference type="NCBI Taxonomy" id="333384"/>
    <lineage>
        <taxon>Bacteria</taxon>
        <taxon>Bacillati</taxon>
        <taxon>Actinomycetota</taxon>
        <taxon>Actinomycetes</taxon>
        <taxon>Kitasatosporales</taxon>
        <taxon>Streptomycetaceae</taxon>
        <taxon>Streptomyces</taxon>
    </lineage>
</organism>